<comment type="caution">
    <text evidence="3">The sequence shown here is derived from an EMBL/GenBank/DDBJ whole genome shotgun (WGS) entry which is preliminary data.</text>
</comment>
<keyword evidence="4" id="KW-1185">Reference proteome</keyword>
<dbReference type="InterPro" id="IPR007345">
    <property type="entry name" value="Polysacch_pyruvyl_Trfase"/>
</dbReference>
<dbReference type="Proteomes" id="UP001501742">
    <property type="component" value="Unassembled WGS sequence"/>
</dbReference>
<evidence type="ECO:0000259" key="2">
    <source>
        <dbReference type="Pfam" id="PF04230"/>
    </source>
</evidence>
<gene>
    <name evidence="3" type="ORF">GCM10009627_01610</name>
</gene>
<dbReference type="Pfam" id="PF04230">
    <property type="entry name" value="PS_pyruv_trans"/>
    <property type="match status" value="1"/>
</dbReference>
<feature type="region of interest" description="Disordered" evidence="1">
    <location>
        <begin position="1"/>
        <end position="29"/>
    </location>
</feature>
<feature type="domain" description="Polysaccharide pyruvyl transferase" evidence="2">
    <location>
        <begin position="59"/>
        <end position="325"/>
    </location>
</feature>
<keyword evidence="3" id="KW-0808">Transferase</keyword>
<protein>
    <submittedName>
        <fullName evidence="3">Polysaccharide pyruvyl transferase family protein</fullName>
    </submittedName>
</protein>
<evidence type="ECO:0000256" key="1">
    <source>
        <dbReference type="SAM" id="MobiDB-lite"/>
    </source>
</evidence>
<accession>A0ABP4K1Y9</accession>
<dbReference type="GO" id="GO:0016740">
    <property type="term" value="F:transferase activity"/>
    <property type="evidence" value="ECO:0007669"/>
    <property type="project" value="UniProtKB-KW"/>
</dbReference>
<name>A0ABP4K1Y9_9MICO</name>
<organism evidence="3 4">
    <name type="scientific">Curtobacterium herbarum</name>
    <dbReference type="NCBI Taxonomy" id="150122"/>
    <lineage>
        <taxon>Bacteria</taxon>
        <taxon>Bacillati</taxon>
        <taxon>Actinomycetota</taxon>
        <taxon>Actinomycetes</taxon>
        <taxon>Micrococcales</taxon>
        <taxon>Microbacteriaceae</taxon>
        <taxon>Curtobacterium</taxon>
    </lineage>
</organism>
<evidence type="ECO:0000313" key="4">
    <source>
        <dbReference type="Proteomes" id="UP001501742"/>
    </source>
</evidence>
<evidence type="ECO:0000313" key="3">
    <source>
        <dbReference type="EMBL" id="GAA1491815.1"/>
    </source>
</evidence>
<proteinExistence type="predicted"/>
<dbReference type="EMBL" id="BAAAJX010000002">
    <property type="protein sequence ID" value="GAA1491815.1"/>
    <property type="molecule type" value="Genomic_DNA"/>
</dbReference>
<reference evidence="4" key="1">
    <citation type="journal article" date="2019" name="Int. J. Syst. Evol. Microbiol.">
        <title>The Global Catalogue of Microorganisms (GCM) 10K type strain sequencing project: providing services to taxonomists for standard genome sequencing and annotation.</title>
        <authorList>
            <consortium name="The Broad Institute Genomics Platform"/>
            <consortium name="The Broad Institute Genome Sequencing Center for Infectious Disease"/>
            <person name="Wu L."/>
            <person name="Ma J."/>
        </authorList>
    </citation>
    <scope>NUCLEOTIDE SEQUENCE [LARGE SCALE GENOMIC DNA]</scope>
    <source>
        <strain evidence="4">JCM 12140</strain>
    </source>
</reference>
<sequence>MAEFRDHGKAGAVNRSGDEETAARPQSLEQLREETRSVLEALIGPHRDVALLDFPNHQNVGDTMIWRGELDHLASLGLRVRYRTDIQRFSRELLDRLVPDGPILLHGGGNFGDLWPEFQRFRERIVSLYPNRRVIQLPQSIEFRDPAAAAGANAVFGQHDDFHLLVRDWQSHARARATLPDVQVQFCHDAALGWQPASGGVRKDGTTDVLVLARRDHERGVGISRFVPTRPGRRDRTADWGLRGVDGLLWRLARIPLGLARAAPVLASLPAYYPAMSLAYRALAGLNLRDGLRLFRGSRVIATDRLHAHVLALLLRKPHVVADNNYGKIAGVMNASTGDLGDFLFVSSDDDVEAATTWIDERLQRDEAR</sequence>